<proteinExistence type="inferred from homology"/>
<dbReference type="InterPro" id="IPR007627">
    <property type="entry name" value="RNA_pol_sigma70_r2"/>
</dbReference>
<dbReference type="InterPro" id="IPR014327">
    <property type="entry name" value="RNA_pol_sigma70_bacteroid"/>
</dbReference>
<name>A0A521EAU5_9SPHI</name>
<dbReference type="PANTHER" id="PTHR43133:SF46">
    <property type="entry name" value="RNA POLYMERASE SIGMA-70 FACTOR ECF SUBFAMILY"/>
    <property type="match status" value="1"/>
</dbReference>
<dbReference type="Gene3D" id="1.10.10.10">
    <property type="entry name" value="Winged helix-like DNA-binding domain superfamily/Winged helix DNA-binding domain"/>
    <property type="match status" value="1"/>
</dbReference>
<keyword evidence="8" id="KW-1185">Reference proteome</keyword>
<dbReference type="GO" id="GO:0006352">
    <property type="term" value="P:DNA-templated transcription initiation"/>
    <property type="evidence" value="ECO:0007669"/>
    <property type="project" value="InterPro"/>
</dbReference>
<gene>
    <name evidence="7" type="ORF">SAMN06265348_107331</name>
</gene>
<feature type="domain" description="RNA polymerase sigma factor 70 region 4 type 2" evidence="6">
    <location>
        <begin position="126"/>
        <end position="175"/>
    </location>
</feature>
<keyword evidence="2" id="KW-0805">Transcription regulation</keyword>
<evidence type="ECO:0000313" key="7">
    <source>
        <dbReference type="EMBL" id="SMO81044.1"/>
    </source>
</evidence>
<dbReference type="InterPro" id="IPR036388">
    <property type="entry name" value="WH-like_DNA-bd_sf"/>
</dbReference>
<dbReference type="InterPro" id="IPR014284">
    <property type="entry name" value="RNA_pol_sigma-70_dom"/>
</dbReference>
<dbReference type="NCBIfam" id="TIGR02937">
    <property type="entry name" value="sigma70-ECF"/>
    <property type="match status" value="1"/>
</dbReference>
<evidence type="ECO:0000256" key="1">
    <source>
        <dbReference type="ARBA" id="ARBA00010641"/>
    </source>
</evidence>
<reference evidence="7 8" key="1">
    <citation type="submission" date="2017-05" db="EMBL/GenBank/DDBJ databases">
        <authorList>
            <person name="Varghese N."/>
            <person name="Submissions S."/>
        </authorList>
    </citation>
    <scope>NUCLEOTIDE SEQUENCE [LARGE SCALE GENOMIC DNA]</scope>
    <source>
        <strain evidence="7 8">DSM 19036</strain>
    </source>
</reference>
<sequence>MADLNSLSDLQLFDLFKSGNVNAFGKIYDRHRTPLVVFVNSMVKDQDIAQDIVQEVFTVVFQRAQSLEINSSEHLANYLYRAVRFKVFNAIKHEQTKTNYLESIANFASESYNQADQDVHLKELAEIIEATVQSMQPRMREIFNLSRKQHLSHKEIAELLSLTENTVSTQIQRALFVLRNNKEIQNSLLLIALHLLQYKCIF</sequence>
<evidence type="ECO:0000256" key="4">
    <source>
        <dbReference type="ARBA" id="ARBA00023163"/>
    </source>
</evidence>
<evidence type="ECO:0000313" key="8">
    <source>
        <dbReference type="Proteomes" id="UP000320300"/>
    </source>
</evidence>
<dbReference type="Proteomes" id="UP000320300">
    <property type="component" value="Unassembled WGS sequence"/>
</dbReference>
<dbReference type="NCBIfam" id="TIGR02985">
    <property type="entry name" value="Sig70_bacteroi1"/>
    <property type="match status" value="1"/>
</dbReference>
<dbReference type="RefSeq" id="WP_142529133.1">
    <property type="nucleotide sequence ID" value="NZ_CBCSJO010000007.1"/>
</dbReference>
<evidence type="ECO:0000259" key="6">
    <source>
        <dbReference type="Pfam" id="PF08281"/>
    </source>
</evidence>
<accession>A0A521EAU5</accession>
<dbReference type="GO" id="GO:0003677">
    <property type="term" value="F:DNA binding"/>
    <property type="evidence" value="ECO:0007669"/>
    <property type="project" value="InterPro"/>
</dbReference>
<dbReference type="SUPFAM" id="SSF88659">
    <property type="entry name" value="Sigma3 and sigma4 domains of RNA polymerase sigma factors"/>
    <property type="match status" value="1"/>
</dbReference>
<dbReference type="GO" id="GO:0016987">
    <property type="term" value="F:sigma factor activity"/>
    <property type="evidence" value="ECO:0007669"/>
    <property type="project" value="UniProtKB-KW"/>
</dbReference>
<comment type="similarity">
    <text evidence="1">Belongs to the sigma-70 factor family. ECF subfamily.</text>
</comment>
<keyword evidence="3" id="KW-0731">Sigma factor</keyword>
<evidence type="ECO:0000256" key="2">
    <source>
        <dbReference type="ARBA" id="ARBA00023015"/>
    </source>
</evidence>
<keyword evidence="4" id="KW-0804">Transcription</keyword>
<dbReference type="AlphaFoldDB" id="A0A521EAU5"/>
<evidence type="ECO:0000256" key="3">
    <source>
        <dbReference type="ARBA" id="ARBA00023082"/>
    </source>
</evidence>
<dbReference type="EMBL" id="FXTN01000007">
    <property type="protein sequence ID" value="SMO81044.1"/>
    <property type="molecule type" value="Genomic_DNA"/>
</dbReference>
<dbReference type="SUPFAM" id="SSF88946">
    <property type="entry name" value="Sigma2 domain of RNA polymerase sigma factors"/>
    <property type="match status" value="1"/>
</dbReference>
<dbReference type="Gene3D" id="1.10.1740.10">
    <property type="match status" value="1"/>
</dbReference>
<dbReference type="InterPro" id="IPR013249">
    <property type="entry name" value="RNA_pol_sigma70_r4_t2"/>
</dbReference>
<evidence type="ECO:0000259" key="5">
    <source>
        <dbReference type="Pfam" id="PF04542"/>
    </source>
</evidence>
<dbReference type="InterPro" id="IPR013324">
    <property type="entry name" value="RNA_pol_sigma_r3/r4-like"/>
</dbReference>
<feature type="domain" description="RNA polymerase sigma-70 region 2" evidence="5">
    <location>
        <begin position="27"/>
        <end position="95"/>
    </location>
</feature>
<protein>
    <submittedName>
        <fullName evidence="7">RNA polymerase sigma-70 factor, ECF subfamily</fullName>
    </submittedName>
</protein>
<dbReference type="OrthoDB" id="659569at2"/>
<organism evidence="7 8">
    <name type="scientific">Pedobacter westerhofensis</name>
    <dbReference type="NCBI Taxonomy" id="425512"/>
    <lineage>
        <taxon>Bacteria</taxon>
        <taxon>Pseudomonadati</taxon>
        <taxon>Bacteroidota</taxon>
        <taxon>Sphingobacteriia</taxon>
        <taxon>Sphingobacteriales</taxon>
        <taxon>Sphingobacteriaceae</taxon>
        <taxon>Pedobacter</taxon>
    </lineage>
</organism>
<dbReference type="InterPro" id="IPR039425">
    <property type="entry name" value="RNA_pol_sigma-70-like"/>
</dbReference>
<dbReference type="Pfam" id="PF08281">
    <property type="entry name" value="Sigma70_r4_2"/>
    <property type="match status" value="1"/>
</dbReference>
<dbReference type="PANTHER" id="PTHR43133">
    <property type="entry name" value="RNA POLYMERASE ECF-TYPE SIGMA FACTO"/>
    <property type="match status" value="1"/>
</dbReference>
<dbReference type="Pfam" id="PF04542">
    <property type="entry name" value="Sigma70_r2"/>
    <property type="match status" value="1"/>
</dbReference>
<dbReference type="InterPro" id="IPR013325">
    <property type="entry name" value="RNA_pol_sigma_r2"/>
</dbReference>